<dbReference type="SUPFAM" id="SSF160904">
    <property type="entry name" value="Jann2411-like"/>
    <property type="match status" value="1"/>
</dbReference>
<accession>A0ABW2FUK7</accession>
<dbReference type="InterPro" id="IPR023286">
    <property type="entry name" value="ABATE_dom_sf"/>
</dbReference>
<comment type="caution">
    <text evidence="2">The sequence shown here is derived from an EMBL/GenBank/DDBJ whole genome shotgun (WGS) entry which is preliminary data.</text>
</comment>
<organism evidence="2 3">
    <name type="scientific">Kitasatospora paranensis</name>
    <dbReference type="NCBI Taxonomy" id="258053"/>
    <lineage>
        <taxon>Bacteria</taxon>
        <taxon>Bacillati</taxon>
        <taxon>Actinomycetota</taxon>
        <taxon>Actinomycetes</taxon>
        <taxon>Kitasatosporales</taxon>
        <taxon>Streptomycetaceae</taxon>
        <taxon>Kitasatospora</taxon>
    </lineage>
</organism>
<feature type="domain" description="Zinc finger CGNR" evidence="1">
    <location>
        <begin position="169"/>
        <end position="212"/>
    </location>
</feature>
<dbReference type="Gene3D" id="1.10.3300.10">
    <property type="entry name" value="Jann2411-like domain"/>
    <property type="match status" value="1"/>
</dbReference>
<dbReference type="EMBL" id="JBHTAJ010000025">
    <property type="protein sequence ID" value="MFC7180961.1"/>
    <property type="molecule type" value="Genomic_DNA"/>
</dbReference>
<dbReference type="RefSeq" id="WP_345706690.1">
    <property type="nucleotide sequence ID" value="NZ_BAABKV010000001.1"/>
</dbReference>
<keyword evidence="3" id="KW-1185">Reference proteome</keyword>
<evidence type="ECO:0000259" key="1">
    <source>
        <dbReference type="Pfam" id="PF11706"/>
    </source>
</evidence>
<proteinExistence type="predicted"/>
<dbReference type="Proteomes" id="UP001596435">
    <property type="component" value="Unassembled WGS sequence"/>
</dbReference>
<evidence type="ECO:0000313" key="2">
    <source>
        <dbReference type="EMBL" id="MFC7180961.1"/>
    </source>
</evidence>
<dbReference type="InterPro" id="IPR021005">
    <property type="entry name" value="Znf_CGNR"/>
</dbReference>
<protein>
    <submittedName>
        <fullName evidence="2">CGNR zinc finger domain-containing protein</fullName>
    </submittedName>
</protein>
<dbReference type="Pfam" id="PF11706">
    <property type="entry name" value="zf-CGNR"/>
    <property type="match status" value="1"/>
</dbReference>
<name>A0ABW2FUK7_9ACTN</name>
<reference evidence="3" key="1">
    <citation type="journal article" date="2019" name="Int. J. Syst. Evol. Microbiol.">
        <title>The Global Catalogue of Microorganisms (GCM) 10K type strain sequencing project: providing services to taxonomists for standard genome sequencing and annotation.</title>
        <authorList>
            <consortium name="The Broad Institute Genomics Platform"/>
            <consortium name="The Broad Institute Genome Sequencing Center for Infectious Disease"/>
            <person name="Wu L."/>
            <person name="Ma J."/>
        </authorList>
    </citation>
    <scope>NUCLEOTIDE SEQUENCE [LARGE SCALE GENOMIC DNA]</scope>
    <source>
        <strain evidence="3">CGMCC 1.12859</strain>
    </source>
</reference>
<sequence>MSAYLTPLTGPADSRVTLLDLALGGPGPDAVPPRTPHPADTRPLLGEPLALDLLNTRWDTPDGPRDLLADADGHRIWLASAGLADRCTADPASRAATRQAREALHAAARAPRDPQSLAAVDRLLEHGALRHRLTPTGPSAAVEVDDPAWLAGWLALDDYLHLLAAAPERIRSCAGPHRLPLWFYDTSRNGMRRWCSMAECGNRAKAARYQRRAQVTAAR</sequence>
<dbReference type="PANTHER" id="PTHR35525">
    <property type="entry name" value="BLL6575 PROTEIN"/>
    <property type="match status" value="1"/>
</dbReference>
<gene>
    <name evidence="2" type="ORF">ACFQMG_15495</name>
</gene>
<dbReference type="Pfam" id="PF07336">
    <property type="entry name" value="ABATE"/>
    <property type="match status" value="1"/>
</dbReference>
<evidence type="ECO:0000313" key="3">
    <source>
        <dbReference type="Proteomes" id="UP001596435"/>
    </source>
</evidence>
<dbReference type="InterPro" id="IPR010852">
    <property type="entry name" value="ABATE"/>
</dbReference>
<dbReference type="PANTHER" id="PTHR35525:SF3">
    <property type="entry name" value="BLL6575 PROTEIN"/>
    <property type="match status" value="1"/>
</dbReference>